<dbReference type="PROSITE" id="PS50005">
    <property type="entry name" value="TPR"/>
    <property type="match status" value="1"/>
</dbReference>
<protein>
    <recommendedName>
        <fullName evidence="5">Aspartyl/asparaginy/proline hydroxylase domain-containing protein</fullName>
    </recommendedName>
</protein>
<dbReference type="AlphaFoldDB" id="A0A2W5AIW8"/>
<name>A0A2W5AIW8_9SPHN</name>
<dbReference type="InterPro" id="IPR011990">
    <property type="entry name" value="TPR-like_helical_dom_sf"/>
</dbReference>
<reference evidence="6 7" key="1">
    <citation type="submission" date="2017-08" db="EMBL/GenBank/DDBJ databases">
        <title>Infants hospitalized years apart are colonized by the same room-sourced microbial strains.</title>
        <authorList>
            <person name="Brooks B."/>
            <person name="Olm M.R."/>
            <person name="Firek B.A."/>
            <person name="Baker R."/>
            <person name="Thomas B.C."/>
            <person name="Morowitz M.J."/>
            <person name="Banfield J.F."/>
        </authorList>
    </citation>
    <scope>NUCLEOTIDE SEQUENCE [LARGE SCALE GENOMIC DNA]</scope>
    <source>
        <strain evidence="6">S2_018_000_R2_101</strain>
    </source>
</reference>
<dbReference type="SUPFAM" id="SSF48452">
    <property type="entry name" value="TPR-like"/>
    <property type="match status" value="1"/>
</dbReference>
<dbReference type="Gene3D" id="1.25.40.10">
    <property type="entry name" value="Tetratricopeptide repeat domain"/>
    <property type="match status" value="1"/>
</dbReference>
<evidence type="ECO:0000259" key="5">
    <source>
        <dbReference type="Pfam" id="PF05118"/>
    </source>
</evidence>
<dbReference type="EMBL" id="QFNN01000001">
    <property type="protein sequence ID" value="PZO92269.1"/>
    <property type="molecule type" value="Genomic_DNA"/>
</dbReference>
<evidence type="ECO:0000256" key="1">
    <source>
        <dbReference type="ARBA" id="ARBA00007730"/>
    </source>
</evidence>
<comment type="caution">
    <text evidence="6">The sequence shown here is derived from an EMBL/GenBank/DDBJ whole genome shotgun (WGS) entry which is preliminary data.</text>
</comment>
<keyword evidence="3" id="KW-0560">Oxidoreductase</keyword>
<dbReference type="GO" id="GO:0016020">
    <property type="term" value="C:membrane"/>
    <property type="evidence" value="ECO:0007669"/>
    <property type="project" value="TreeGrafter"/>
</dbReference>
<dbReference type="InterPro" id="IPR019734">
    <property type="entry name" value="TPR_rpt"/>
</dbReference>
<dbReference type="PANTHER" id="PTHR46332:SF5">
    <property type="entry name" value="ASPARTATE BETA-HYDROXYLASE DOMAIN CONTAINING 2"/>
    <property type="match status" value="1"/>
</dbReference>
<dbReference type="Pfam" id="PF13432">
    <property type="entry name" value="TPR_16"/>
    <property type="match status" value="1"/>
</dbReference>
<evidence type="ECO:0000256" key="2">
    <source>
        <dbReference type="ARBA" id="ARBA00022964"/>
    </source>
</evidence>
<keyword evidence="2" id="KW-0223">Dioxygenase</keyword>
<dbReference type="PANTHER" id="PTHR46332">
    <property type="entry name" value="ASPARTATE BETA-HYDROXYLASE DOMAIN-CONTAINING PROTEIN 2"/>
    <property type="match status" value="1"/>
</dbReference>
<feature type="domain" description="Aspartyl/asparaginy/proline hydroxylase" evidence="5">
    <location>
        <begin position="234"/>
        <end position="398"/>
    </location>
</feature>
<dbReference type="Proteomes" id="UP000249066">
    <property type="component" value="Unassembled WGS sequence"/>
</dbReference>
<dbReference type="Pfam" id="PF05118">
    <property type="entry name" value="Asp_Arg_Hydrox"/>
    <property type="match status" value="1"/>
</dbReference>
<evidence type="ECO:0000313" key="6">
    <source>
        <dbReference type="EMBL" id="PZO92269.1"/>
    </source>
</evidence>
<comment type="similarity">
    <text evidence="1">Belongs to the aspartyl/asparaginyl beta-hydroxylase family.</text>
</comment>
<dbReference type="InterPro" id="IPR027443">
    <property type="entry name" value="IPNS-like_sf"/>
</dbReference>
<gene>
    <name evidence="6" type="ORF">DI623_00500</name>
</gene>
<dbReference type="InterPro" id="IPR051821">
    <property type="entry name" value="Asp/Asn_beta-hydroxylase"/>
</dbReference>
<evidence type="ECO:0000256" key="3">
    <source>
        <dbReference type="ARBA" id="ARBA00023002"/>
    </source>
</evidence>
<dbReference type="SUPFAM" id="SSF51197">
    <property type="entry name" value="Clavaminate synthase-like"/>
    <property type="match status" value="1"/>
</dbReference>
<proteinExistence type="inferred from homology"/>
<dbReference type="InterPro" id="IPR007803">
    <property type="entry name" value="Asp/Arg/Pro-Hydrxlase"/>
</dbReference>
<evidence type="ECO:0000313" key="7">
    <source>
        <dbReference type="Proteomes" id="UP000249066"/>
    </source>
</evidence>
<dbReference type="GO" id="GO:0051213">
    <property type="term" value="F:dioxygenase activity"/>
    <property type="evidence" value="ECO:0007669"/>
    <property type="project" value="UniProtKB-KW"/>
</dbReference>
<keyword evidence="4" id="KW-0802">TPR repeat</keyword>
<organism evidence="6 7">
    <name type="scientific">Sphingomonas sanxanigenens</name>
    <dbReference type="NCBI Taxonomy" id="397260"/>
    <lineage>
        <taxon>Bacteria</taxon>
        <taxon>Pseudomonadati</taxon>
        <taxon>Pseudomonadota</taxon>
        <taxon>Alphaproteobacteria</taxon>
        <taxon>Sphingomonadales</taxon>
        <taxon>Sphingomonadaceae</taxon>
        <taxon>Sphingomonas</taxon>
    </lineage>
</organism>
<feature type="repeat" description="TPR" evidence="4">
    <location>
        <begin position="40"/>
        <end position="73"/>
    </location>
</feature>
<accession>A0A2W5AIW8</accession>
<dbReference type="Gene3D" id="2.60.120.330">
    <property type="entry name" value="B-lactam Antibiotic, Isopenicillin N Synthase, Chain"/>
    <property type="match status" value="1"/>
</dbReference>
<evidence type="ECO:0000256" key="4">
    <source>
        <dbReference type="PROSITE-ProRule" id="PRU00339"/>
    </source>
</evidence>
<sequence>MRTTEIGATLVSASRAKASGRRDEAERLWRSVLDDEPANPVALNALGTLALEQRGFAEAADLFARAAAADPAAPPIWLNLARAHRFAGNDEAERQSLLRVLGIDQLNLTALIRIAELHERRGEEALANQRWAAVVAIGGQVENPAPELAERLAHARAYVADKGRRFGEEMDAGLAGARAAIDPADRRRFDACVDHLLGRRSIYLNQCAGVHFPFLPADEYFDIRHFPWLAQIEAKTSVIRAELEAFLRNGAPGFAPYVAFDSGTPESKWTKLDHSLDWSACHLWRFGKRDDAICRHFPETAAAIAALPLADMPNRAPTAFFSLLRPGAHIPPHTGVSNTRAIIHLPLIVPPGCGFRVGGETREWVEGKAFAFDDTIEHEAWNNSDQLRAVLIFDTWNPHLTEIERGLLQSYFTVADANNLNPHNDIAD</sequence>